<feature type="transmembrane region" description="Helical" evidence="10">
    <location>
        <begin position="166"/>
        <end position="183"/>
    </location>
</feature>
<dbReference type="HOGENOM" id="CLU_076589_2_0_10"/>
<feature type="transmembrane region" description="Helical" evidence="10">
    <location>
        <begin position="26"/>
        <end position="46"/>
    </location>
</feature>
<evidence type="ECO:0000256" key="3">
    <source>
        <dbReference type="ARBA" id="ARBA00006669"/>
    </source>
</evidence>
<accession>I9TL06</accession>
<dbReference type="EMBL" id="AGXV01000010">
    <property type="protein sequence ID" value="EIY69813.1"/>
    <property type="molecule type" value="Genomic_DNA"/>
</dbReference>
<keyword evidence="12" id="KW-1185">Reference proteome</keyword>
<organism evidence="11 12">
    <name type="scientific">Bacteroides salyersiae CL02T12C01</name>
    <dbReference type="NCBI Taxonomy" id="997887"/>
    <lineage>
        <taxon>Bacteria</taxon>
        <taxon>Pseudomonadati</taxon>
        <taxon>Bacteroidota</taxon>
        <taxon>Bacteroidia</taxon>
        <taxon>Bacteroidales</taxon>
        <taxon>Bacteroidaceae</taxon>
        <taxon>Bacteroides</taxon>
    </lineage>
</organism>
<dbReference type="NCBIfam" id="TIGR01528">
    <property type="entry name" value="NMN_trans_PnuC"/>
    <property type="match status" value="1"/>
</dbReference>
<evidence type="ECO:0000256" key="1">
    <source>
        <dbReference type="ARBA" id="ARBA00002672"/>
    </source>
</evidence>
<evidence type="ECO:0000256" key="4">
    <source>
        <dbReference type="ARBA" id="ARBA00017522"/>
    </source>
</evidence>
<dbReference type="GO" id="GO:0034257">
    <property type="term" value="F:nicotinamide riboside transmembrane transporter activity"/>
    <property type="evidence" value="ECO:0007669"/>
    <property type="project" value="InterPro"/>
</dbReference>
<evidence type="ECO:0000256" key="5">
    <source>
        <dbReference type="ARBA" id="ARBA00022448"/>
    </source>
</evidence>
<dbReference type="PANTHER" id="PTHR36122:SF2">
    <property type="entry name" value="NICOTINAMIDE RIBOSIDE TRANSPORTER PNUC"/>
    <property type="match status" value="1"/>
</dbReference>
<evidence type="ECO:0000256" key="10">
    <source>
        <dbReference type="SAM" id="Phobius"/>
    </source>
</evidence>
<protein>
    <recommendedName>
        <fullName evidence="4">Nicotinamide riboside transporter PnuC</fullName>
    </recommendedName>
</protein>
<dbReference type="PANTHER" id="PTHR36122">
    <property type="entry name" value="NICOTINAMIDE RIBOSIDE TRANSPORTER PNUC"/>
    <property type="match status" value="1"/>
</dbReference>
<feature type="transmembrane region" description="Helical" evidence="10">
    <location>
        <begin position="116"/>
        <end position="136"/>
    </location>
</feature>
<comment type="subcellular location">
    <subcellularLocation>
        <location evidence="2">Cell membrane</location>
        <topology evidence="2">Multi-pass membrane protein</topology>
    </subcellularLocation>
</comment>
<keyword evidence="9 10" id="KW-0472">Membrane</keyword>
<dbReference type="RefSeq" id="WP_007478825.1">
    <property type="nucleotide sequence ID" value="NZ_JH724307.1"/>
</dbReference>
<dbReference type="InterPro" id="IPR006419">
    <property type="entry name" value="NMN_transpt_PnuC"/>
</dbReference>
<dbReference type="GO" id="GO:0005886">
    <property type="term" value="C:plasma membrane"/>
    <property type="evidence" value="ECO:0007669"/>
    <property type="project" value="UniProtKB-SubCell"/>
</dbReference>
<evidence type="ECO:0000313" key="11">
    <source>
        <dbReference type="EMBL" id="EIY69813.1"/>
    </source>
</evidence>
<evidence type="ECO:0000256" key="7">
    <source>
        <dbReference type="ARBA" id="ARBA00022692"/>
    </source>
</evidence>
<comment type="function">
    <text evidence="1">Required for nicotinamide riboside transport across the inner membrane.</text>
</comment>
<name>I9TL06_9BACE</name>
<evidence type="ECO:0000256" key="2">
    <source>
        <dbReference type="ARBA" id="ARBA00004651"/>
    </source>
</evidence>
<comment type="caution">
    <text evidence="11">The sequence shown here is derived from an EMBL/GenBank/DDBJ whole genome shotgun (WGS) entry which is preliminary data.</text>
</comment>
<feature type="transmembrane region" description="Helical" evidence="10">
    <location>
        <begin position="143"/>
        <end position="160"/>
    </location>
</feature>
<proteinExistence type="inferred from homology"/>
<dbReference type="PATRIC" id="fig|997887.3.peg.868"/>
<evidence type="ECO:0000313" key="12">
    <source>
        <dbReference type="Proteomes" id="UP000005150"/>
    </source>
</evidence>
<keyword evidence="6" id="KW-1003">Cell membrane</keyword>
<comment type="similarity">
    <text evidence="3">Belongs to the nicotinamide ribonucleoside (NR) uptake permease (TC 4.B.1) family.</text>
</comment>
<keyword evidence="5" id="KW-0813">Transport</keyword>
<gene>
    <name evidence="11" type="ORF">HMPREF1071_00833</name>
</gene>
<evidence type="ECO:0000256" key="6">
    <source>
        <dbReference type="ARBA" id="ARBA00022475"/>
    </source>
</evidence>
<evidence type="ECO:0000256" key="9">
    <source>
        <dbReference type="ARBA" id="ARBA00023136"/>
    </source>
</evidence>
<feature type="transmembrane region" description="Helical" evidence="10">
    <location>
        <begin position="52"/>
        <end position="69"/>
    </location>
</feature>
<keyword evidence="7 10" id="KW-0812">Transmembrane</keyword>
<dbReference type="Pfam" id="PF04973">
    <property type="entry name" value="NMN_transporter"/>
    <property type="match status" value="1"/>
</dbReference>
<keyword evidence="8 10" id="KW-1133">Transmembrane helix</keyword>
<reference evidence="11 12" key="1">
    <citation type="submission" date="2012-02" db="EMBL/GenBank/DDBJ databases">
        <title>The Genome Sequence of Bacteroides salyersiae CL02T12C01.</title>
        <authorList>
            <consortium name="The Broad Institute Genome Sequencing Platform"/>
            <person name="Earl A."/>
            <person name="Ward D."/>
            <person name="Feldgarden M."/>
            <person name="Gevers D."/>
            <person name="Zitomersky N.L."/>
            <person name="Coyne M.J."/>
            <person name="Comstock L.E."/>
            <person name="Young S.K."/>
            <person name="Zeng Q."/>
            <person name="Gargeya S."/>
            <person name="Fitzgerald M."/>
            <person name="Haas B."/>
            <person name="Abouelleil A."/>
            <person name="Alvarado L."/>
            <person name="Arachchi H.M."/>
            <person name="Berlin A."/>
            <person name="Chapman S.B."/>
            <person name="Gearin G."/>
            <person name="Goldberg J."/>
            <person name="Griggs A."/>
            <person name="Gujja S."/>
            <person name="Hansen M."/>
            <person name="Heiman D."/>
            <person name="Howarth C."/>
            <person name="Larimer J."/>
            <person name="Lui A."/>
            <person name="MacDonald P.J.P."/>
            <person name="McCowen C."/>
            <person name="Montmayeur A."/>
            <person name="Murphy C."/>
            <person name="Neiman D."/>
            <person name="Pearson M."/>
            <person name="Priest M."/>
            <person name="Roberts A."/>
            <person name="Saif S."/>
            <person name="Shea T."/>
            <person name="Sisk P."/>
            <person name="Stolte C."/>
            <person name="Sykes S."/>
            <person name="Wortman J."/>
            <person name="Nusbaum C."/>
            <person name="Birren B."/>
        </authorList>
    </citation>
    <scope>NUCLEOTIDE SEQUENCE [LARGE SCALE GENOMIC DNA]</scope>
    <source>
        <strain evidence="11 12">CL02T12C01</strain>
    </source>
</reference>
<dbReference type="AlphaFoldDB" id="I9TL06"/>
<dbReference type="Proteomes" id="UP000005150">
    <property type="component" value="Unassembled WGS sequence"/>
</dbReference>
<evidence type="ECO:0000256" key="8">
    <source>
        <dbReference type="ARBA" id="ARBA00022989"/>
    </source>
</evidence>
<sequence>MAMNYLEIIGTIIGLLYLWLEYRASIYLWIAGIIMPAIYIFVYYKAGLYADFGINIYYLLAAVYGWIIWKYGSKKQEKTELPITRIPLKYLPPLTAVFIIALLGIVWILINFTDSTVPWLDSFTTALSIVGMWMLARKYVEQWWAWILVDIVCCGLYIYKELYFTSGLYGLYSIIAIFGYLKWKKMMHGQSSPTEPC</sequence>
<feature type="transmembrane region" description="Helical" evidence="10">
    <location>
        <begin position="90"/>
        <end position="110"/>
    </location>
</feature>